<dbReference type="EMBL" id="FTOA01000005">
    <property type="protein sequence ID" value="SIS96545.1"/>
    <property type="molecule type" value="Genomic_DNA"/>
</dbReference>
<dbReference type="Pfam" id="PF07331">
    <property type="entry name" value="TctB"/>
    <property type="match status" value="1"/>
</dbReference>
<dbReference type="AlphaFoldDB" id="A0A1N7NDV7"/>
<evidence type="ECO:0000256" key="1">
    <source>
        <dbReference type="SAM" id="Phobius"/>
    </source>
</evidence>
<evidence type="ECO:0000313" key="4">
    <source>
        <dbReference type="Proteomes" id="UP000185678"/>
    </source>
</evidence>
<evidence type="ECO:0000313" key="3">
    <source>
        <dbReference type="EMBL" id="SIS96545.1"/>
    </source>
</evidence>
<feature type="domain" description="DUF1468" evidence="2">
    <location>
        <begin position="7"/>
        <end position="137"/>
    </location>
</feature>
<dbReference type="Proteomes" id="UP000185678">
    <property type="component" value="Unassembled WGS sequence"/>
</dbReference>
<gene>
    <name evidence="3" type="ORF">SAMN05421779_10554</name>
</gene>
<name>A0A1N7NDV7_9PROT</name>
<organism evidence="3 4">
    <name type="scientific">Insolitispirillum peregrinum</name>
    <dbReference type="NCBI Taxonomy" id="80876"/>
    <lineage>
        <taxon>Bacteria</taxon>
        <taxon>Pseudomonadati</taxon>
        <taxon>Pseudomonadota</taxon>
        <taxon>Alphaproteobacteria</taxon>
        <taxon>Rhodospirillales</taxon>
        <taxon>Novispirillaceae</taxon>
        <taxon>Insolitispirillum</taxon>
    </lineage>
</organism>
<dbReference type="OrthoDB" id="5519430at2"/>
<sequence length="143" mass="15162">MIDRIFAAALFLLALGYGCVALTLHAPFQYDPLGPETWPRLLALALAVASVAMARRPDSDPDWHGATAIRSLLTIGSALLAYAILFEPLGFILSTALFCTLTARYLGADWLRSALFGVGMGVGGYALCAWILALNVPAGLLPL</sequence>
<accession>A0A1N7NDV7</accession>
<keyword evidence="1" id="KW-1133">Transmembrane helix</keyword>
<evidence type="ECO:0000259" key="2">
    <source>
        <dbReference type="Pfam" id="PF07331"/>
    </source>
</evidence>
<proteinExistence type="predicted"/>
<reference evidence="3 4" key="1">
    <citation type="submission" date="2017-01" db="EMBL/GenBank/DDBJ databases">
        <authorList>
            <person name="Mah S.A."/>
            <person name="Swanson W.J."/>
            <person name="Moy G.W."/>
            <person name="Vacquier V.D."/>
        </authorList>
    </citation>
    <scope>NUCLEOTIDE SEQUENCE [LARGE SCALE GENOMIC DNA]</scope>
    <source>
        <strain evidence="3 4">DSM 11589</strain>
    </source>
</reference>
<dbReference type="STRING" id="80876.SAMN05421779_10554"/>
<keyword evidence="1" id="KW-0812">Transmembrane</keyword>
<dbReference type="PROSITE" id="PS51257">
    <property type="entry name" value="PROKAR_LIPOPROTEIN"/>
    <property type="match status" value="1"/>
</dbReference>
<keyword evidence="4" id="KW-1185">Reference proteome</keyword>
<protein>
    <submittedName>
        <fullName evidence="3">Putative tricarboxylic transport membrane protein</fullName>
    </submittedName>
</protein>
<dbReference type="RefSeq" id="WP_076400999.1">
    <property type="nucleotide sequence ID" value="NZ_FTOA01000005.1"/>
</dbReference>
<keyword evidence="1" id="KW-0472">Membrane</keyword>
<dbReference type="InterPro" id="IPR009936">
    <property type="entry name" value="DUF1468"/>
</dbReference>
<feature type="transmembrane region" description="Helical" evidence="1">
    <location>
        <begin position="114"/>
        <end position="133"/>
    </location>
</feature>